<dbReference type="EMBL" id="KI546109">
    <property type="protein sequence ID" value="EST44786.1"/>
    <property type="molecule type" value="Genomic_DNA"/>
</dbReference>
<organism evidence="2">
    <name type="scientific">Spironucleus salmonicida</name>
    <dbReference type="NCBI Taxonomy" id="348837"/>
    <lineage>
        <taxon>Eukaryota</taxon>
        <taxon>Metamonada</taxon>
        <taxon>Diplomonadida</taxon>
        <taxon>Hexamitidae</taxon>
        <taxon>Hexamitinae</taxon>
        <taxon>Spironucleus</taxon>
    </lineage>
</organism>
<reference evidence="2 3" key="1">
    <citation type="journal article" date="2014" name="PLoS Genet.">
        <title>The Genome of Spironucleus salmonicida Highlights a Fish Pathogen Adapted to Fluctuating Environments.</title>
        <authorList>
            <person name="Xu F."/>
            <person name="Jerlstrom-Hultqvist J."/>
            <person name="Einarsson E."/>
            <person name="Astvaldsson A."/>
            <person name="Svard S.G."/>
            <person name="Andersson J.O."/>
        </authorList>
    </citation>
    <scope>NUCLEOTIDE SEQUENCE</scope>
    <source>
        <strain evidence="3">ATCC 50377</strain>
    </source>
</reference>
<evidence type="ECO:0000313" key="3">
    <source>
        <dbReference type="EMBL" id="KAH0572760.1"/>
    </source>
</evidence>
<reference evidence="3" key="2">
    <citation type="submission" date="2020-12" db="EMBL/GenBank/DDBJ databases">
        <title>New Spironucleus salmonicida genome in near-complete chromosomes.</title>
        <authorList>
            <person name="Xu F."/>
            <person name="Kurt Z."/>
            <person name="Jimenez-Gonzalez A."/>
            <person name="Astvaldsson A."/>
            <person name="Andersson J.O."/>
            <person name="Svard S.G."/>
        </authorList>
    </citation>
    <scope>NUCLEOTIDE SEQUENCE</scope>
    <source>
        <strain evidence="3">ATCC 50377</strain>
    </source>
</reference>
<keyword evidence="1" id="KW-1133">Transmembrane helix</keyword>
<accession>V6LM53</accession>
<keyword evidence="1 2" id="KW-0812">Transmembrane</keyword>
<sequence length="199" mass="22636">MHYSYCSYFKNMCSRLIYSLIIAIFITVIAIFTADILQVTMSFSKFVYHEEEKSTTFTSIGEPIKIESTYFKFELPGIAQIATRTDGQKCLSFNIKNKATTTNIGTKYHESLFNIVISDQQQVTCIDSTSYDNLANGFLYHNMDLMVAILVIAVLLFLVILTICIWCCCDGFCGCRCCNLFTMCCDADRQENNVSYIQV</sequence>
<dbReference type="Proteomes" id="UP000018208">
    <property type="component" value="Unassembled WGS sequence"/>
</dbReference>
<evidence type="ECO:0000256" key="1">
    <source>
        <dbReference type="SAM" id="Phobius"/>
    </source>
</evidence>
<proteinExistence type="predicted"/>
<dbReference type="VEuPathDB" id="GiardiaDB:SS50377_24873"/>
<feature type="transmembrane region" description="Helical" evidence="1">
    <location>
        <begin position="145"/>
        <end position="166"/>
    </location>
</feature>
<evidence type="ECO:0000313" key="2">
    <source>
        <dbReference type="EMBL" id="EST44786.1"/>
    </source>
</evidence>
<feature type="transmembrane region" description="Helical" evidence="1">
    <location>
        <begin position="16"/>
        <end position="37"/>
    </location>
</feature>
<dbReference type="EMBL" id="AUWU02000005">
    <property type="protein sequence ID" value="KAH0572760.1"/>
    <property type="molecule type" value="Genomic_DNA"/>
</dbReference>
<dbReference type="AlphaFoldDB" id="V6LM53"/>
<gene>
    <name evidence="2" type="ORF">SS50377_15321</name>
    <name evidence="3" type="ORF">SS50377_24873</name>
</gene>
<evidence type="ECO:0000313" key="4">
    <source>
        <dbReference type="Proteomes" id="UP000018208"/>
    </source>
</evidence>
<protein>
    <submittedName>
        <fullName evidence="2">Transmembrane domain-containing protein</fullName>
    </submittedName>
</protein>
<keyword evidence="4" id="KW-1185">Reference proteome</keyword>
<keyword evidence="1" id="KW-0472">Membrane</keyword>
<name>V6LM53_9EUKA</name>